<feature type="transmembrane region" description="Helical" evidence="1">
    <location>
        <begin position="305"/>
        <end position="321"/>
    </location>
</feature>
<feature type="transmembrane region" description="Helical" evidence="1">
    <location>
        <begin position="144"/>
        <end position="166"/>
    </location>
</feature>
<feature type="transmembrane region" description="Helical" evidence="1">
    <location>
        <begin position="111"/>
        <end position="132"/>
    </location>
</feature>
<feature type="transmembrane region" description="Helical" evidence="1">
    <location>
        <begin position="607"/>
        <end position="627"/>
    </location>
</feature>
<feature type="transmembrane region" description="Helical" evidence="1">
    <location>
        <begin position="16"/>
        <end position="39"/>
    </location>
</feature>
<feature type="transmembrane region" description="Helical" evidence="1">
    <location>
        <begin position="249"/>
        <end position="269"/>
    </location>
</feature>
<feature type="transmembrane region" description="Helical" evidence="1">
    <location>
        <begin position="328"/>
        <end position="345"/>
    </location>
</feature>
<keyword evidence="1" id="KW-1133">Transmembrane helix</keyword>
<feature type="transmembrane region" description="Helical" evidence="1">
    <location>
        <begin position="210"/>
        <end position="229"/>
    </location>
</feature>
<keyword evidence="1" id="KW-0812">Transmembrane</keyword>
<feature type="transmembrane region" description="Helical" evidence="1">
    <location>
        <begin position="439"/>
        <end position="457"/>
    </location>
</feature>
<protein>
    <recommendedName>
        <fullName evidence="4">Glycosyltransferase RgtA/B/C/D-like domain-containing protein</fullName>
    </recommendedName>
</protein>
<feature type="transmembrane region" description="Helical" evidence="1">
    <location>
        <begin position="639"/>
        <end position="663"/>
    </location>
</feature>
<feature type="transmembrane region" description="Helical" evidence="1">
    <location>
        <begin position="281"/>
        <end position="299"/>
    </location>
</feature>
<feature type="transmembrane region" description="Helical" evidence="1">
    <location>
        <begin position="379"/>
        <end position="401"/>
    </location>
</feature>
<feature type="transmembrane region" description="Helical" evidence="1">
    <location>
        <begin position="45"/>
        <end position="67"/>
    </location>
</feature>
<evidence type="ECO:0008006" key="4">
    <source>
        <dbReference type="Google" id="ProtNLM"/>
    </source>
</evidence>
<evidence type="ECO:0000313" key="2">
    <source>
        <dbReference type="EMBL" id="MFC1851809.1"/>
    </source>
</evidence>
<name>A0ABV6Z035_UNCC1</name>
<feature type="transmembrane region" description="Helical" evidence="1">
    <location>
        <begin position="522"/>
        <end position="540"/>
    </location>
</feature>
<proteinExistence type="predicted"/>
<keyword evidence="3" id="KW-1185">Reference proteome</keyword>
<feature type="transmembrane region" description="Helical" evidence="1">
    <location>
        <begin position="351"/>
        <end position="367"/>
    </location>
</feature>
<comment type="caution">
    <text evidence="2">The sequence shown here is derived from an EMBL/GenBank/DDBJ whole genome shotgun (WGS) entry which is preliminary data.</text>
</comment>
<organism evidence="2 3">
    <name type="scientific">candidate division CSSED10-310 bacterium</name>
    <dbReference type="NCBI Taxonomy" id="2855610"/>
    <lineage>
        <taxon>Bacteria</taxon>
        <taxon>Bacteria division CSSED10-310</taxon>
    </lineage>
</organism>
<gene>
    <name evidence="2" type="ORF">ACFL27_16580</name>
</gene>
<accession>A0ABV6Z035</accession>
<evidence type="ECO:0000313" key="3">
    <source>
        <dbReference type="Proteomes" id="UP001594351"/>
    </source>
</evidence>
<keyword evidence="1" id="KW-0472">Membrane</keyword>
<reference evidence="2 3" key="1">
    <citation type="submission" date="2024-09" db="EMBL/GenBank/DDBJ databases">
        <title>Laminarin stimulates single cell rates of sulfate reduction while oxygen inhibits transcriptomic activity in coastal marine sediment.</title>
        <authorList>
            <person name="Lindsay M."/>
            <person name="Orcutt B."/>
            <person name="Emerson D."/>
            <person name="Stepanauskas R."/>
            <person name="D'Angelo T."/>
        </authorList>
    </citation>
    <scope>NUCLEOTIDE SEQUENCE [LARGE SCALE GENOMIC DNA]</scope>
    <source>
        <strain evidence="2">SAG AM-311-K15</strain>
    </source>
</reference>
<feature type="transmembrane region" description="Helical" evidence="1">
    <location>
        <begin position="464"/>
        <end position="484"/>
    </location>
</feature>
<evidence type="ECO:0000256" key="1">
    <source>
        <dbReference type="SAM" id="Phobius"/>
    </source>
</evidence>
<sequence length="823" mass="95027">MIKIKRQDFFKAGEYSLYYFFCPLWGILVSVFIGSWFVYSGLLKVTVSGFITIFIASTGSLALTIRVIDSKLLEIRKTLSSTEHRSILFRLSQPLLLFSLSPLALHLQQLILLQFLTILVPILLLYELWQVLGVTASQKRFRFLVLYPLILCYCFCTLILFQVNIVHDAFQYYGYLRSWIIDHDLSIYNEFFNYNSERFYNPYPHISSRYLGTSLAFLPFFLIGHIVAYGSQFLGAEYTYLMDGYSLPYTLSVSFGSSLYGFLTILLLIRLARRYFSLSSSLLAAYAVWLGTPLLFFMFQWHGWAHTPSAFTVTLFLLLSRRSHDSEHTFLSWLLVGFVLGWMVLIRPSNILFGTVLLWDVAFVLLSGKKGFLVRLKKYIQEGFFVLLGFLVMFCFQLNYWKQLTGKFIAKPYHEVGDYFSWLLPKIFPLLFSAPRHGLLTWSPLILLSLTGVFFFGRRRRCDGWLYLVLFLQQVYLYACWSIWWTGVGFSNRFFINCSPIFVLGMAALFEKLRAGFGRRILLSLVILLILLNINFIAAYRTDTVPMGIASPQRVVDTELSVTDLYRIVCLDMPPRIGSLIDNFWINENFFSHRLINALQAGSPGRVFILIMVFILFILVTYQGVRICFKSMNWQQGQLYLKVIVSGLSLMLLLNVAVIVAGYDYRPIISIHRIPGDYFTITSPNERELFVNYRQPVTHLDIISYLIYGGDIAQDVCVAVIEVTSWDDRIYSQPLRAGREIAECSINRPEYKADLRHSLSEATVVHRFSLTAYSRSLYTGYGYLTTLCFLEPIMVKKVRVKYSYTRGTMVVTDLILSHRDSPS</sequence>
<feature type="transmembrane region" description="Helical" evidence="1">
    <location>
        <begin position="490"/>
        <end position="510"/>
    </location>
</feature>
<dbReference type="EMBL" id="JBHPBY010000227">
    <property type="protein sequence ID" value="MFC1851809.1"/>
    <property type="molecule type" value="Genomic_DNA"/>
</dbReference>
<dbReference type="Proteomes" id="UP001594351">
    <property type="component" value="Unassembled WGS sequence"/>
</dbReference>